<dbReference type="AlphaFoldDB" id="A0A8J4X215"/>
<feature type="region of interest" description="Disordered" evidence="1">
    <location>
        <begin position="130"/>
        <end position="169"/>
    </location>
</feature>
<organism evidence="3 4">
    <name type="scientific">Paragonimus heterotremus</name>
    <dbReference type="NCBI Taxonomy" id="100268"/>
    <lineage>
        <taxon>Eukaryota</taxon>
        <taxon>Metazoa</taxon>
        <taxon>Spiralia</taxon>
        <taxon>Lophotrochozoa</taxon>
        <taxon>Platyhelminthes</taxon>
        <taxon>Trematoda</taxon>
        <taxon>Digenea</taxon>
        <taxon>Plagiorchiida</taxon>
        <taxon>Troglotremata</taxon>
        <taxon>Troglotrematidae</taxon>
        <taxon>Paragonimus</taxon>
    </lineage>
</organism>
<evidence type="ECO:0000313" key="4">
    <source>
        <dbReference type="Proteomes" id="UP000748531"/>
    </source>
</evidence>
<gene>
    <name evidence="3" type="ORF">PHET_02646</name>
</gene>
<dbReference type="SUPFAM" id="SSF63748">
    <property type="entry name" value="Tudor/PWWP/MBT"/>
    <property type="match status" value="1"/>
</dbReference>
<keyword evidence="4" id="KW-1185">Reference proteome</keyword>
<feature type="region of interest" description="Disordered" evidence="1">
    <location>
        <begin position="546"/>
        <end position="570"/>
    </location>
</feature>
<feature type="compositionally biased region" description="Polar residues" evidence="1">
    <location>
        <begin position="145"/>
        <end position="169"/>
    </location>
</feature>
<dbReference type="Gene3D" id="2.40.50.90">
    <property type="match status" value="1"/>
</dbReference>
<evidence type="ECO:0000259" key="2">
    <source>
        <dbReference type="Pfam" id="PF00567"/>
    </source>
</evidence>
<dbReference type="Proteomes" id="UP000748531">
    <property type="component" value="Unassembled WGS sequence"/>
</dbReference>
<dbReference type="OrthoDB" id="10069557at2759"/>
<feature type="compositionally biased region" description="Polar residues" evidence="1">
    <location>
        <begin position="546"/>
        <end position="556"/>
    </location>
</feature>
<evidence type="ECO:0000256" key="1">
    <source>
        <dbReference type="SAM" id="MobiDB-lite"/>
    </source>
</evidence>
<dbReference type="InterPro" id="IPR002999">
    <property type="entry name" value="Tudor"/>
</dbReference>
<feature type="compositionally biased region" description="Gly residues" evidence="1">
    <location>
        <begin position="662"/>
        <end position="678"/>
    </location>
</feature>
<name>A0A8J4X215_9TREM</name>
<dbReference type="Gene3D" id="2.30.30.140">
    <property type="match status" value="1"/>
</dbReference>
<feature type="domain" description="Tudor" evidence="2">
    <location>
        <begin position="305"/>
        <end position="426"/>
    </location>
</feature>
<dbReference type="InterPro" id="IPR035437">
    <property type="entry name" value="SNase_OB-fold_sf"/>
</dbReference>
<comment type="caution">
    <text evidence="3">The sequence shown here is derived from an EMBL/GenBank/DDBJ whole genome shotgun (WGS) entry which is preliminary data.</text>
</comment>
<feature type="region of interest" description="Disordered" evidence="1">
    <location>
        <begin position="594"/>
        <end position="684"/>
    </location>
</feature>
<sequence>MPIIGRLFICSALAATLIYVLYRRKRKEKETCCYTDPIPEESSAVIPELLYYTSETTKLYPAYGQCLEYIVHTVPTVAKVTLCANICLTQPQQTTEDLHLSVQSHLPYTGTISKRSDNLLMDSSDVSEAEISPTVGVNVRERGSVSPSSGSEHALTPDSTDLASSPDARSQINLPVGCFNDPANDIYEDNPEELNGRMIPKVLIPSDLWAEAVDRDIWHETFCVPAHMGGVLIGRLGKNVRELKNIWQAEFCLNTCPGRQDTLIFKLSCPIKHKDAVLQWVSRRFRMRPSRTPIGNPNQLRRYLPLGEGVPVHVRSLYASKEFFVTIEDEEFLKYLTMQADLDRDYASANNFRMQLCEPVTSGTVAVVPHSHGFARSLILSVYSTWPKTALYFLLDHGTFGVAPLNQLKKIRAKYMRIPFQAIHVSWAHAFPIFSDVPDIHVLRTFFASGRVHAFAVRMETCCRASVAFGESYPPPYSASGLLDVLVTACNSGLYMAVPLALYPNRQSWLNGTNIPYYPFKYSAIDYTALVSFVTEESLSPLVDTQQFPENQNNSTKHFRDSSERVIEGQSNRQLCQSNVNRPSRGAVSTRRPFLWHPRNSGRGGFNQKVSTASQKENQKVENRSGKVTFDTIPDANGTVETVNDVEPKRRPLGVRNARGSSTGGYRGSSIRGRGGFGHPRPRD</sequence>
<evidence type="ECO:0000313" key="3">
    <source>
        <dbReference type="EMBL" id="KAF5404122.1"/>
    </source>
</evidence>
<accession>A0A8J4X215</accession>
<protein>
    <submittedName>
        <fullName evidence="3">Tudor domain protein</fullName>
    </submittedName>
</protein>
<proteinExistence type="predicted"/>
<dbReference type="EMBL" id="LUCH01000876">
    <property type="protein sequence ID" value="KAF5404122.1"/>
    <property type="molecule type" value="Genomic_DNA"/>
</dbReference>
<feature type="compositionally biased region" description="Basic and acidic residues" evidence="1">
    <location>
        <begin position="558"/>
        <end position="567"/>
    </location>
</feature>
<reference evidence="3" key="1">
    <citation type="submission" date="2019-05" db="EMBL/GenBank/DDBJ databases">
        <title>Annotation for the trematode Paragonimus heterotremus.</title>
        <authorList>
            <person name="Choi Y.-J."/>
        </authorList>
    </citation>
    <scope>NUCLEOTIDE SEQUENCE</scope>
    <source>
        <strain evidence="3">LC</strain>
    </source>
</reference>
<dbReference type="Pfam" id="PF00567">
    <property type="entry name" value="TUDOR"/>
    <property type="match status" value="1"/>
</dbReference>